<feature type="region of interest" description="Disordered" evidence="1">
    <location>
        <begin position="54"/>
        <end position="104"/>
    </location>
</feature>
<dbReference type="AlphaFoldDB" id="A0AAP0NH81"/>
<dbReference type="Proteomes" id="UP001415857">
    <property type="component" value="Unassembled WGS sequence"/>
</dbReference>
<sequence length="169" mass="18098">MVIVSSGTVEPAPGVDLEGLEVVKECLTEAFKLDSSSVDDQTKPDCLVDLFSSLEGGEREERKSDLSHGAIPEDAPSSSSTQSAADANLSEASKSLGDDWTREPSALGASKDELFGQFFAALEKIHFFKTTADGNDDPVQLDKAAHLFHDALTEMERSGCQTFNLNDLA</sequence>
<protein>
    <submittedName>
        <fullName evidence="2">Uncharacterized protein</fullName>
    </submittedName>
</protein>
<evidence type="ECO:0000313" key="3">
    <source>
        <dbReference type="Proteomes" id="UP001415857"/>
    </source>
</evidence>
<evidence type="ECO:0000256" key="1">
    <source>
        <dbReference type="SAM" id="MobiDB-lite"/>
    </source>
</evidence>
<accession>A0AAP0NH81</accession>
<feature type="compositionally biased region" description="Basic and acidic residues" evidence="1">
    <location>
        <begin position="56"/>
        <end position="66"/>
    </location>
</feature>
<keyword evidence="3" id="KW-1185">Reference proteome</keyword>
<gene>
    <name evidence="2" type="ORF">L1049_026552</name>
</gene>
<name>A0AAP0NH81_LIQFO</name>
<feature type="compositionally biased region" description="Polar residues" evidence="1">
    <location>
        <begin position="76"/>
        <end position="93"/>
    </location>
</feature>
<organism evidence="2 3">
    <name type="scientific">Liquidambar formosana</name>
    <name type="common">Formosan gum</name>
    <dbReference type="NCBI Taxonomy" id="63359"/>
    <lineage>
        <taxon>Eukaryota</taxon>
        <taxon>Viridiplantae</taxon>
        <taxon>Streptophyta</taxon>
        <taxon>Embryophyta</taxon>
        <taxon>Tracheophyta</taxon>
        <taxon>Spermatophyta</taxon>
        <taxon>Magnoliopsida</taxon>
        <taxon>eudicotyledons</taxon>
        <taxon>Gunneridae</taxon>
        <taxon>Pentapetalae</taxon>
        <taxon>Saxifragales</taxon>
        <taxon>Altingiaceae</taxon>
        <taxon>Liquidambar</taxon>
    </lineage>
</organism>
<dbReference type="Gene3D" id="1.20.5.420">
    <property type="entry name" value="Immunoglobulin FC, subunit C"/>
    <property type="match status" value="1"/>
</dbReference>
<comment type="caution">
    <text evidence="2">The sequence shown here is derived from an EMBL/GenBank/DDBJ whole genome shotgun (WGS) entry which is preliminary data.</text>
</comment>
<dbReference type="EMBL" id="JBBPBK010000014">
    <property type="protein sequence ID" value="KAK9270964.1"/>
    <property type="molecule type" value="Genomic_DNA"/>
</dbReference>
<evidence type="ECO:0000313" key="2">
    <source>
        <dbReference type="EMBL" id="KAK9270964.1"/>
    </source>
</evidence>
<reference evidence="2 3" key="1">
    <citation type="journal article" date="2024" name="Plant J.">
        <title>Genome sequences and population genomics reveal climatic adaptation and genomic divergence between two closely related sweetgum species.</title>
        <authorList>
            <person name="Xu W.Q."/>
            <person name="Ren C.Q."/>
            <person name="Zhang X.Y."/>
            <person name="Comes H.P."/>
            <person name="Liu X.H."/>
            <person name="Li Y.G."/>
            <person name="Kettle C.J."/>
            <person name="Jalonen R."/>
            <person name="Gaisberger H."/>
            <person name="Ma Y.Z."/>
            <person name="Qiu Y.X."/>
        </authorList>
    </citation>
    <scope>NUCLEOTIDE SEQUENCE [LARGE SCALE GENOMIC DNA]</scope>
    <source>
        <strain evidence="2">Hangzhou</strain>
    </source>
</reference>
<proteinExistence type="predicted"/>